<proteinExistence type="predicted"/>
<protein>
    <submittedName>
        <fullName evidence="1">Uncharacterized protein</fullName>
    </submittedName>
</protein>
<evidence type="ECO:0000313" key="2">
    <source>
        <dbReference type="Proteomes" id="UP000887013"/>
    </source>
</evidence>
<name>A0A8X6PFC0_NEPPI</name>
<dbReference type="Proteomes" id="UP000887013">
    <property type="component" value="Unassembled WGS sequence"/>
</dbReference>
<comment type="caution">
    <text evidence="1">The sequence shown here is derived from an EMBL/GenBank/DDBJ whole genome shotgun (WGS) entry which is preliminary data.</text>
</comment>
<accession>A0A8X6PFC0</accession>
<dbReference type="AlphaFoldDB" id="A0A8X6PFC0"/>
<reference evidence="1" key="1">
    <citation type="submission" date="2020-08" db="EMBL/GenBank/DDBJ databases">
        <title>Multicomponent nature underlies the extraordinary mechanical properties of spider dragline silk.</title>
        <authorList>
            <person name="Kono N."/>
            <person name="Nakamura H."/>
            <person name="Mori M."/>
            <person name="Yoshida Y."/>
            <person name="Ohtoshi R."/>
            <person name="Malay A.D."/>
            <person name="Moran D.A.P."/>
            <person name="Tomita M."/>
            <person name="Numata K."/>
            <person name="Arakawa K."/>
        </authorList>
    </citation>
    <scope>NUCLEOTIDE SEQUENCE</scope>
</reference>
<dbReference type="EMBL" id="BMAW01069229">
    <property type="protein sequence ID" value="GFT68052.1"/>
    <property type="molecule type" value="Genomic_DNA"/>
</dbReference>
<sequence length="120" mass="13732">MYQVFKDKGLVFKETPLTMCLVDVQQTTGTDFLSSAGMVLDVKNACWYFWETPIHKYQFGEESDTPSIAEKMSSNNCKLREGEGESLTSVQKEKLNHLLESFQIVFEPEREAPSVLKQQD</sequence>
<gene>
    <name evidence="1" type="ORF">NPIL_480261</name>
</gene>
<evidence type="ECO:0000313" key="1">
    <source>
        <dbReference type="EMBL" id="GFT68052.1"/>
    </source>
</evidence>
<keyword evidence="2" id="KW-1185">Reference proteome</keyword>
<organism evidence="1 2">
    <name type="scientific">Nephila pilipes</name>
    <name type="common">Giant wood spider</name>
    <name type="synonym">Nephila maculata</name>
    <dbReference type="NCBI Taxonomy" id="299642"/>
    <lineage>
        <taxon>Eukaryota</taxon>
        <taxon>Metazoa</taxon>
        <taxon>Ecdysozoa</taxon>
        <taxon>Arthropoda</taxon>
        <taxon>Chelicerata</taxon>
        <taxon>Arachnida</taxon>
        <taxon>Araneae</taxon>
        <taxon>Araneomorphae</taxon>
        <taxon>Entelegynae</taxon>
        <taxon>Araneoidea</taxon>
        <taxon>Nephilidae</taxon>
        <taxon>Nephila</taxon>
    </lineage>
</organism>